<accession>A0A6N7VT80</accession>
<feature type="domain" description="Helix-turn-helix" evidence="1">
    <location>
        <begin position="11"/>
        <end position="59"/>
    </location>
</feature>
<dbReference type="Pfam" id="PF12728">
    <property type="entry name" value="HTH_17"/>
    <property type="match status" value="1"/>
</dbReference>
<organism evidence="2 3">
    <name type="scientific">Scrofimicrobium canadense</name>
    <dbReference type="NCBI Taxonomy" id="2652290"/>
    <lineage>
        <taxon>Bacteria</taxon>
        <taxon>Bacillati</taxon>
        <taxon>Actinomycetota</taxon>
        <taxon>Actinomycetes</taxon>
        <taxon>Actinomycetales</taxon>
        <taxon>Actinomycetaceae</taxon>
        <taxon>Scrofimicrobium</taxon>
    </lineage>
</organism>
<dbReference type="InterPro" id="IPR009061">
    <property type="entry name" value="DNA-bd_dom_put_sf"/>
</dbReference>
<evidence type="ECO:0000259" key="1">
    <source>
        <dbReference type="Pfam" id="PF12728"/>
    </source>
</evidence>
<protein>
    <submittedName>
        <fullName evidence="2">Helix-turn-helix domain-containing protein</fullName>
    </submittedName>
</protein>
<dbReference type="InterPro" id="IPR041657">
    <property type="entry name" value="HTH_17"/>
</dbReference>
<evidence type="ECO:0000313" key="2">
    <source>
        <dbReference type="EMBL" id="MSS84984.1"/>
    </source>
</evidence>
<reference evidence="2 3" key="1">
    <citation type="submission" date="2019-08" db="EMBL/GenBank/DDBJ databases">
        <title>In-depth cultivation of the pig gut microbiome towards novel bacterial diversity and tailored functional studies.</title>
        <authorList>
            <person name="Wylensek D."/>
            <person name="Hitch T.C.A."/>
            <person name="Clavel T."/>
        </authorList>
    </citation>
    <scope>NUCLEOTIDE SEQUENCE [LARGE SCALE GENOMIC DNA]</scope>
    <source>
        <strain evidence="2 3">WB03_NA08</strain>
    </source>
</reference>
<dbReference type="AlphaFoldDB" id="A0A6N7VT80"/>
<name>A0A6N7VT80_9ACTO</name>
<dbReference type="NCBIfam" id="TIGR01764">
    <property type="entry name" value="excise"/>
    <property type="match status" value="1"/>
</dbReference>
<keyword evidence="3" id="KW-1185">Reference proteome</keyword>
<sequence>MKEENESTSIWLTPQECADHMKVSLRTLQDWRSRKVGPPFHKVGKTVRYHIEEVDEWLLKS</sequence>
<dbReference type="EMBL" id="VULO01000011">
    <property type="protein sequence ID" value="MSS84984.1"/>
    <property type="molecule type" value="Genomic_DNA"/>
</dbReference>
<dbReference type="InterPro" id="IPR010093">
    <property type="entry name" value="SinI_DNA-bd"/>
</dbReference>
<dbReference type="GO" id="GO:0003677">
    <property type="term" value="F:DNA binding"/>
    <property type="evidence" value="ECO:0007669"/>
    <property type="project" value="InterPro"/>
</dbReference>
<comment type="caution">
    <text evidence="2">The sequence shown here is derived from an EMBL/GenBank/DDBJ whole genome shotgun (WGS) entry which is preliminary data.</text>
</comment>
<dbReference type="Gene3D" id="1.10.10.10">
    <property type="entry name" value="Winged helix-like DNA-binding domain superfamily/Winged helix DNA-binding domain"/>
    <property type="match status" value="1"/>
</dbReference>
<evidence type="ECO:0000313" key="3">
    <source>
        <dbReference type="Proteomes" id="UP000470875"/>
    </source>
</evidence>
<gene>
    <name evidence="2" type="ORF">FYJ24_09450</name>
</gene>
<dbReference type="RefSeq" id="WP_154545829.1">
    <property type="nucleotide sequence ID" value="NZ_VULO01000011.1"/>
</dbReference>
<proteinExistence type="predicted"/>
<dbReference type="InterPro" id="IPR036388">
    <property type="entry name" value="WH-like_DNA-bd_sf"/>
</dbReference>
<dbReference type="Proteomes" id="UP000470875">
    <property type="component" value="Unassembled WGS sequence"/>
</dbReference>
<dbReference type="SUPFAM" id="SSF46955">
    <property type="entry name" value="Putative DNA-binding domain"/>
    <property type="match status" value="1"/>
</dbReference>